<evidence type="ECO:0000256" key="12">
    <source>
        <dbReference type="SAM" id="MobiDB-lite"/>
    </source>
</evidence>
<evidence type="ECO:0000256" key="1">
    <source>
        <dbReference type="ARBA" id="ARBA00004141"/>
    </source>
</evidence>
<evidence type="ECO:0000259" key="15">
    <source>
        <dbReference type="PROSITE" id="PS50929"/>
    </source>
</evidence>
<feature type="transmembrane region" description="Helical" evidence="13">
    <location>
        <begin position="924"/>
        <end position="944"/>
    </location>
</feature>
<feature type="domain" description="ABC transmembrane type-1" evidence="15">
    <location>
        <begin position="50"/>
        <end position="341"/>
    </location>
</feature>
<feature type="transmembrane region" description="Helical" evidence="13">
    <location>
        <begin position="277"/>
        <end position="299"/>
    </location>
</feature>
<dbReference type="SMART" id="SM00382">
    <property type="entry name" value="AAA"/>
    <property type="match status" value="2"/>
</dbReference>
<dbReference type="FunFam" id="3.40.50.300:FF:000913">
    <property type="entry name" value="ABC multidrug transporter SitT"/>
    <property type="match status" value="1"/>
</dbReference>
<dbReference type="Proteomes" id="UP000582016">
    <property type="component" value="Unassembled WGS sequence"/>
</dbReference>
<dbReference type="CDD" id="cd18577">
    <property type="entry name" value="ABC_6TM_Pgp_ABCB1_D1_like"/>
    <property type="match status" value="1"/>
</dbReference>
<feature type="transmembrane region" description="Helical" evidence="13">
    <location>
        <begin position="100"/>
        <end position="124"/>
    </location>
</feature>
<evidence type="ECO:0000256" key="8">
    <source>
        <dbReference type="ARBA" id="ARBA00022840"/>
    </source>
</evidence>
<dbReference type="Gene3D" id="1.20.1560.10">
    <property type="entry name" value="ABC transporter type 1, transmembrane domain"/>
    <property type="match status" value="1"/>
</dbReference>
<dbReference type="GO" id="GO:0005524">
    <property type="term" value="F:ATP binding"/>
    <property type="evidence" value="ECO:0007669"/>
    <property type="project" value="UniProtKB-KW"/>
</dbReference>
<feature type="domain" description="ABC transporter" evidence="14">
    <location>
        <begin position="376"/>
        <end position="621"/>
    </location>
</feature>
<proteinExistence type="inferred from homology"/>
<dbReference type="PANTHER" id="PTHR43394:SF1">
    <property type="entry name" value="ATP-BINDING CASSETTE SUB-FAMILY B MEMBER 10, MITOCHONDRIAL"/>
    <property type="match status" value="1"/>
</dbReference>
<dbReference type="GO" id="GO:0012505">
    <property type="term" value="C:endomembrane system"/>
    <property type="evidence" value="ECO:0007669"/>
    <property type="project" value="UniProtKB-SubCell"/>
</dbReference>
<dbReference type="InterPro" id="IPR003593">
    <property type="entry name" value="AAA+_ATPase"/>
</dbReference>
<comment type="caution">
    <text evidence="16">The sequence shown here is derived from an EMBL/GenBank/DDBJ whole genome shotgun (WGS) entry which is preliminary data.</text>
</comment>
<evidence type="ECO:0000256" key="6">
    <source>
        <dbReference type="ARBA" id="ARBA00022737"/>
    </source>
</evidence>
<dbReference type="InterPro" id="IPR039421">
    <property type="entry name" value="Type_1_exporter"/>
</dbReference>
<sequence length="1274" mass="138867">MGNADKVADATPADLPNKSCDQSDRKPMSGFAAFRRIFTYCQLLDYLLELIAVLAAIGSGVAMAMMNLVIGQLMDVMGDSARINTDPDGFMADVGNKSLYFVYIGIARLACTYVYSTLFTFVSFRVTNNIRQSYLRAALSQEISYFDHGTSGSIAMQGASNGKLIQSGIADKLGLFFVSLTTFIASFIIAFISYWKLTLILICIMPAIMLVIGTMATIDAGIDSKNLRVLSQAAQYAETALASIRTIKAFNLEPRIMHKYTSVLDTSRQLCRRKSGVYGVMFAWQYFVIYAGMGLAFWQGIRMIARGEVDGIGTVFTVLFSVVIGSTSINGIAPNIPSFVRAGTGAAELFTLIDRTSDINPLDDSGQTPTKVSGAITIKSVSFAYPTRPDTRVLEDFSLDIPAGKVTALVGASGSGKSTIIGLLERWYDPASGDITLDGISLRDLSVTWLRAAMRLVQQKPVLFNGTVFENIANGLVGTSWENKSRQIQEERVKHAAKLAFADEFIKNLPDQYETRIGERGGLLSGGQKQRIAIARSIVSNPSILLLDEATSALDPHSEAIVQKALNNASRNRTTLVIAHKLATIRHADKIVVMSKGKIVEQGTHDDLVALDGTYAKLVQAQDLSTRKQILAIEASDNESTASTGAIEPVQSLVKYNSTVNEDIASQIRREDFSLYESTGLLHTIWKMIKSAPELKTCFVIITIACAIGAAVYPGQTLLLAQVMDVFTSSNLTKGGDFVSLMYFVIGLGSLIVFFVMGWISNIIAQTLSHNVREGLFRSMLRQDLRFFDRPENAIGALVSRIDSQSQAVLELMGFNVALTFQCIINIIASSIFALAYAWKLGLVGVSAGMPLLLLAGFARIRLETRLNAGIDERFSASAAIASESVNAIRTVSSLAIEKSVLSRYTVELDRAVWESTKPLFHMMIWYSFTQAIEFFILALGFWYGSKLVSQGEITFPQFIISFLGVFFSGHSAGTIFSFSSSFTKANSAANYYFWLTCLQPIIRETDGNREKGPANGGSSVTFKNIQFSYPLAPEKRVIKGLSLTIERGQFVAFVGASGCGKSTMVSLLERFYDPTSGTIIIDGSAPLTDISPRLYRNRIALVQQEPTIFPETIRENIAAGLDIGPEEQAYVMDDALEAACRAANVWDFVSSLPEGLNTLCGQGGSQLSGGQRQRIAIARALIRDPSIILLDEATSALDTESERVVQKALMDAASRGDRITIAVAHRLSTIRDADKICVFYQGRIVEAGTHDVLVSQNGIYKQMCDAQSLDRAI</sequence>
<keyword evidence="4" id="KW-0813">Transport</keyword>
<dbReference type="GO" id="GO:0015421">
    <property type="term" value="F:ABC-type oligopeptide transporter activity"/>
    <property type="evidence" value="ECO:0007669"/>
    <property type="project" value="TreeGrafter"/>
</dbReference>
<feature type="transmembrane region" description="Helical" evidence="13">
    <location>
        <begin position="46"/>
        <end position="70"/>
    </location>
</feature>
<dbReference type="Gene3D" id="3.40.50.300">
    <property type="entry name" value="P-loop containing nucleotide triphosphate hydrolases"/>
    <property type="match status" value="2"/>
</dbReference>
<dbReference type="PROSITE" id="PS50893">
    <property type="entry name" value="ABC_TRANSPORTER_2"/>
    <property type="match status" value="2"/>
</dbReference>
<feature type="transmembrane region" description="Helical" evidence="13">
    <location>
        <begin position="808"/>
        <end position="835"/>
    </location>
</feature>
<keyword evidence="5 13" id="KW-0812">Transmembrane</keyword>
<feature type="transmembrane region" description="Helical" evidence="13">
    <location>
        <begin position="956"/>
        <end position="979"/>
    </location>
</feature>
<comment type="subcellular location">
    <subcellularLocation>
        <location evidence="2">Endomembrane system</location>
    </subcellularLocation>
    <subcellularLocation>
        <location evidence="1">Membrane</location>
        <topology evidence="1">Multi-pass membrane protein</topology>
    </subcellularLocation>
</comment>
<reference evidence="16 17" key="1">
    <citation type="submission" date="2020-05" db="EMBL/GenBank/DDBJ databases">
        <title>Identification and distribution of gene clusters putatively required for synthesis of sphingolipid metabolism inhibitors in phylogenetically diverse species of the filamentous fungus Fusarium.</title>
        <authorList>
            <person name="Kim H.-S."/>
            <person name="Busman M."/>
            <person name="Brown D.W."/>
            <person name="Divon H."/>
            <person name="Uhlig S."/>
            <person name="Proctor R.H."/>
        </authorList>
    </citation>
    <scope>NUCLEOTIDE SEQUENCE [LARGE SCALE GENOMIC DNA]</scope>
    <source>
        <strain evidence="16 17">NRRL 13617</strain>
    </source>
</reference>
<dbReference type="InterPro" id="IPR017871">
    <property type="entry name" value="ABC_transporter-like_CS"/>
</dbReference>
<evidence type="ECO:0000313" key="17">
    <source>
        <dbReference type="Proteomes" id="UP000582016"/>
    </source>
</evidence>
<evidence type="ECO:0000256" key="4">
    <source>
        <dbReference type="ARBA" id="ARBA00022448"/>
    </source>
</evidence>
<evidence type="ECO:0000256" key="11">
    <source>
        <dbReference type="ARBA" id="ARBA00023180"/>
    </source>
</evidence>
<dbReference type="FunFam" id="3.40.50.300:FF:001530">
    <property type="entry name" value="ABC multidrug transporter (Eurofung)"/>
    <property type="match status" value="1"/>
</dbReference>
<dbReference type="SUPFAM" id="SSF90123">
    <property type="entry name" value="ABC transporter transmembrane region"/>
    <property type="match status" value="2"/>
</dbReference>
<evidence type="ECO:0000259" key="14">
    <source>
        <dbReference type="PROSITE" id="PS50893"/>
    </source>
</evidence>
<feature type="domain" description="ABC transporter" evidence="14">
    <location>
        <begin position="1021"/>
        <end position="1267"/>
    </location>
</feature>
<dbReference type="PROSITE" id="PS00211">
    <property type="entry name" value="ABC_TRANSPORTER_1"/>
    <property type="match status" value="2"/>
</dbReference>
<dbReference type="Pfam" id="PF00005">
    <property type="entry name" value="ABC_tran"/>
    <property type="match status" value="2"/>
</dbReference>
<dbReference type="CDD" id="cd18578">
    <property type="entry name" value="ABC_6TM_Pgp_ABCB1_D2_like"/>
    <property type="match status" value="1"/>
</dbReference>
<keyword evidence="8" id="KW-0067">ATP-binding</keyword>
<dbReference type="SUPFAM" id="SSF52540">
    <property type="entry name" value="P-loop containing nucleoside triphosphate hydrolases"/>
    <property type="match status" value="2"/>
</dbReference>
<comment type="similarity">
    <text evidence="3">Belongs to the ABC transporter superfamily. ABCB family. Multidrug resistance exporter (TC 3.A.1.201) subfamily.</text>
</comment>
<keyword evidence="7" id="KW-0547">Nucleotide-binding</keyword>
<gene>
    <name evidence="16" type="ORF">FPHYL_3206</name>
</gene>
<evidence type="ECO:0000256" key="2">
    <source>
        <dbReference type="ARBA" id="ARBA00004308"/>
    </source>
</evidence>
<keyword evidence="11" id="KW-0325">Glycoprotein</keyword>
<accession>A0A8H5K685</accession>
<organism evidence="16 17">
    <name type="scientific">Fusarium phyllophilum</name>
    <dbReference type="NCBI Taxonomy" id="47803"/>
    <lineage>
        <taxon>Eukaryota</taxon>
        <taxon>Fungi</taxon>
        <taxon>Dikarya</taxon>
        <taxon>Ascomycota</taxon>
        <taxon>Pezizomycotina</taxon>
        <taxon>Sordariomycetes</taxon>
        <taxon>Hypocreomycetidae</taxon>
        <taxon>Hypocreales</taxon>
        <taxon>Nectriaceae</taxon>
        <taxon>Fusarium</taxon>
        <taxon>Fusarium fujikuroi species complex</taxon>
    </lineage>
</organism>
<feature type="transmembrane region" description="Helical" evidence="13">
    <location>
        <begin position="841"/>
        <end position="859"/>
    </location>
</feature>
<evidence type="ECO:0000313" key="16">
    <source>
        <dbReference type="EMBL" id="KAF5567583.1"/>
    </source>
</evidence>
<feature type="transmembrane region" description="Helical" evidence="13">
    <location>
        <begin position="198"/>
        <end position="218"/>
    </location>
</feature>
<feature type="transmembrane region" description="Helical" evidence="13">
    <location>
        <begin position="741"/>
        <end position="765"/>
    </location>
</feature>
<name>A0A8H5K685_9HYPO</name>
<dbReference type="GO" id="GO:0090374">
    <property type="term" value="P:oligopeptide export from mitochondrion"/>
    <property type="evidence" value="ECO:0007669"/>
    <property type="project" value="TreeGrafter"/>
</dbReference>
<evidence type="ECO:0000256" key="10">
    <source>
        <dbReference type="ARBA" id="ARBA00023136"/>
    </source>
</evidence>
<feature type="transmembrane region" description="Helical" evidence="13">
    <location>
        <begin position="311"/>
        <end position="333"/>
    </location>
</feature>
<evidence type="ECO:0000256" key="13">
    <source>
        <dbReference type="SAM" id="Phobius"/>
    </source>
</evidence>
<dbReference type="InterPro" id="IPR036640">
    <property type="entry name" value="ABC1_TM_sf"/>
</dbReference>
<dbReference type="InterPro" id="IPR003439">
    <property type="entry name" value="ABC_transporter-like_ATP-bd"/>
</dbReference>
<keyword evidence="6" id="KW-0677">Repeat</keyword>
<evidence type="ECO:0000256" key="5">
    <source>
        <dbReference type="ARBA" id="ARBA00022692"/>
    </source>
</evidence>
<dbReference type="OrthoDB" id="6500128at2759"/>
<protein>
    <submittedName>
        <fullName evidence="16">Multidrug resistance 3 (P glycoprotein 3)</fullName>
    </submittedName>
</protein>
<dbReference type="InterPro" id="IPR011527">
    <property type="entry name" value="ABC1_TM_dom"/>
</dbReference>
<feature type="region of interest" description="Disordered" evidence="12">
    <location>
        <begin position="1"/>
        <end position="25"/>
    </location>
</feature>
<evidence type="ECO:0000256" key="9">
    <source>
        <dbReference type="ARBA" id="ARBA00022989"/>
    </source>
</evidence>
<dbReference type="PROSITE" id="PS50929">
    <property type="entry name" value="ABC_TM1F"/>
    <property type="match status" value="2"/>
</dbReference>
<dbReference type="Pfam" id="PF00664">
    <property type="entry name" value="ABC_membrane"/>
    <property type="match status" value="2"/>
</dbReference>
<dbReference type="PANTHER" id="PTHR43394">
    <property type="entry name" value="ATP-DEPENDENT PERMEASE MDL1, MITOCHONDRIAL"/>
    <property type="match status" value="1"/>
</dbReference>
<feature type="domain" description="ABC transmembrane type-1" evidence="15">
    <location>
        <begin position="700"/>
        <end position="985"/>
    </location>
</feature>
<dbReference type="AlphaFoldDB" id="A0A8H5K685"/>
<dbReference type="InterPro" id="IPR027417">
    <property type="entry name" value="P-loop_NTPase"/>
</dbReference>
<keyword evidence="17" id="KW-1185">Reference proteome</keyword>
<dbReference type="GO" id="GO:0005743">
    <property type="term" value="C:mitochondrial inner membrane"/>
    <property type="evidence" value="ECO:0007669"/>
    <property type="project" value="TreeGrafter"/>
</dbReference>
<evidence type="ECO:0000256" key="3">
    <source>
        <dbReference type="ARBA" id="ARBA00007577"/>
    </source>
</evidence>
<dbReference type="FunFam" id="1.20.1560.10:FF:000057">
    <property type="entry name" value="ABC multidrug transporter SitT"/>
    <property type="match status" value="1"/>
</dbReference>
<feature type="transmembrane region" description="Helical" evidence="13">
    <location>
        <begin position="173"/>
        <end position="192"/>
    </location>
</feature>
<keyword evidence="9 13" id="KW-1133">Transmembrane helix</keyword>
<dbReference type="CDD" id="cd03249">
    <property type="entry name" value="ABC_MTABC3_MDL1_MDL2"/>
    <property type="match status" value="1"/>
</dbReference>
<keyword evidence="10 13" id="KW-0472">Membrane</keyword>
<evidence type="ECO:0000256" key="7">
    <source>
        <dbReference type="ARBA" id="ARBA00022741"/>
    </source>
</evidence>
<dbReference type="GO" id="GO:0016887">
    <property type="term" value="F:ATP hydrolysis activity"/>
    <property type="evidence" value="ECO:0007669"/>
    <property type="project" value="InterPro"/>
</dbReference>
<feature type="transmembrane region" description="Helical" evidence="13">
    <location>
        <begin position="697"/>
        <end position="721"/>
    </location>
</feature>
<dbReference type="EMBL" id="JAAOAQ010000096">
    <property type="protein sequence ID" value="KAF5567583.1"/>
    <property type="molecule type" value="Genomic_DNA"/>
</dbReference>